<evidence type="ECO:0000256" key="4">
    <source>
        <dbReference type="ARBA" id="ARBA00022723"/>
    </source>
</evidence>
<dbReference type="InterPro" id="IPR051634">
    <property type="entry name" value="Extended_Synaptotagmin"/>
</dbReference>
<evidence type="ECO:0000256" key="7">
    <source>
        <dbReference type="ARBA" id="ARBA00022989"/>
    </source>
</evidence>
<proteinExistence type="predicted"/>
<dbReference type="PANTHER" id="PTHR45761">
    <property type="entry name" value="EXTENDED SYNAPTOTAGMIN-LIKE PROTEIN 2, ISOFORM C"/>
    <property type="match status" value="1"/>
</dbReference>
<dbReference type="Proteomes" id="UP000247409">
    <property type="component" value="Unassembled WGS sequence"/>
</dbReference>
<keyword evidence="4" id="KW-0479">Metal-binding</keyword>
<dbReference type="GO" id="GO:0016020">
    <property type="term" value="C:membrane"/>
    <property type="evidence" value="ECO:0007669"/>
    <property type="project" value="UniProtKB-SubCell"/>
</dbReference>
<dbReference type="EMBL" id="NBIV01000216">
    <property type="protein sequence ID" value="PXF41466.1"/>
    <property type="molecule type" value="Genomic_DNA"/>
</dbReference>
<keyword evidence="10" id="KW-0472">Membrane</keyword>
<feature type="domain" description="SMP-LTD" evidence="12">
    <location>
        <begin position="15"/>
        <end position="195"/>
    </location>
</feature>
<evidence type="ECO:0000313" key="14">
    <source>
        <dbReference type="Proteomes" id="UP000247409"/>
    </source>
</evidence>
<evidence type="ECO:0000256" key="10">
    <source>
        <dbReference type="ARBA" id="ARBA00023136"/>
    </source>
</evidence>
<feature type="domain" description="C2" evidence="11">
    <location>
        <begin position="186"/>
        <end position="318"/>
    </location>
</feature>
<dbReference type="AlphaFoldDB" id="A0A2V3IH84"/>
<dbReference type="PROSITE" id="PS50004">
    <property type="entry name" value="C2"/>
    <property type="match status" value="1"/>
</dbReference>
<evidence type="ECO:0000259" key="11">
    <source>
        <dbReference type="PROSITE" id="PS50004"/>
    </source>
</evidence>
<dbReference type="PANTHER" id="PTHR45761:SF1">
    <property type="entry name" value="EXTENDED SYNAPTOTAGMIN-LIKE PROTEIN 2, ISOFORM C"/>
    <property type="match status" value="1"/>
</dbReference>
<keyword evidence="5" id="KW-0677">Repeat</keyword>
<evidence type="ECO:0000313" key="13">
    <source>
        <dbReference type="EMBL" id="PXF41466.1"/>
    </source>
</evidence>
<keyword evidence="7" id="KW-1133">Transmembrane helix</keyword>
<keyword evidence="3" id="KW-0812">Transmembrane</keyword>
<dbReference type="PROSITE" id="PS51847">
    <property type="entry name" value="SMP"/>
    <property type="match status" value="1"/>
</dbReference>
<dbReference type="Pfam" id="PF00168">
    <property type="entry name" value="C2"/>
    <property type="match status" value="2"/>
</dbReference>
<dbReference type="SMART" id="SM00239">
    <property type="entry name" value="C2"/>
    <property type="match status" value="2"/>
</dbReference>
<protein>
    <submittedName>
        <fullName evidence="13">Extended synaptotagmin-2</fullName>
    </submittedName>
</protein>
<dbReference type="OrthoDB" id="1029639at2759"/>
<evidence type="ECO:0000256" key="1">
    <source>
        <dbReference type="ARBA" id="ARBA00004370"/>
    </source>
</evidence>
<keyword evidence="8" id="KW-0445">Lipid transport</keyword>
<dbReference type="SUPFAM" id="SSF49562">
    <property type="entry name" value="C2 domain (Calcium/lipid-binding domain, CaLB)"/>
    <property type="match status" value="1"/>
</dbReference>
<evidence type="ECO:0000259" key="12">
    <source>
        <dbReference type="PROSITE" id="PS51847"/>
    </source>
</evidence>
<keyword evidence="14" id="KW-1185">Reference proteome</keyword>
<accession>A0A2V3IH84</accession>
<dbReference type="InterPro" id="IPR000008">
    <property type="entry name" value="C2_dom"/>
</dbReference>
<keyword evidence="2" id="KW-0813">Transport</keyword>
<evidence type="ECO:0000256" key="5">
    <source>
        <dbReference type="ARBA" id="ARBA00022737"/>
    </source>
</evidence>
<dbReference type="Gene3D" id="2.60.40.150">
    <property type="entry name" value="C2 domain"/>
    <property type="match status" value="2"/>
</dbReference>
<dbReference type="CDD" id="cd21670">
    <property type="entry name" value="SMP_ESyt"/>
    <property type="match status" value="1"/>
</dbReference>
<dbReference type="GO" id="GO:0046872">
    <property type="term" value="F:metal ion binding"/>
    <property type="evidence" value="ECO:0007669"/>
    <property type="project" value="UniProtKB-KW"/>
</dbReference>
<dbReference type="InterPro" id="IPR035892">
    <property type="entry name" value="C2_domain_sf"/>
</dbReference>
<dbReference type="GO" id="GO:0006869">
    <property type="term" value="P:lipid transport"/>
    <property type="evidence" value="ECO:0007669"/>
    <property type="project" value="UniProtKB-KW"/>
</dbReference>
<evidence type="ECO:0000256" key="6">
    <source>
        <dbReference type="ARBA" id="ARBA00022837"/>
    </source>
</evidence>
<keyword evidence="9" id="KW-0446">Lipid-binding</keyword>
<evidence type="ECO:0000256" key="3">
    <source>
        <dbReference type="ARBA" id="ARBA00022692"/>
    </source>
</evidence>
<evidence type="ECO:0000256" key="9">
    <source>
        <dbReference type="ARBA" id="ARBA00023121"/>
    </source>
</evidence>
<dbReference type="InterPro" id="IPR031468">
    <property type="entry name" value="SMP_LBD"/>
</dbReference>
<dbReference type="GO" id="GO:0005737">
    <property type="term" value="C:cytoplasm"/>
    <property type="evidence" value="ECO:0007669"/>
    <property type="project" value="UniProtKB-ARBA"/>
</dbReference>
<dbReference type="STRING" id="448386.A0A2V3IH84"/>
<sequence length="506" mass="55822">MLSRSHLDILNSADENESARWLSAIIREIWPYAANIAQDMIIHYVQPALEANVPVGLPVPQFTKIDIGNNTVEVERVRVFERHYGKDDNAAVFEADIIYDGNPGIEMTIGDIPLGVNHAKLKGRVEVLLRPLVSLIPLVGACQIGFINSPETKYNLTGVAALGNHPWLQGFVSSVSESLLGEMAVLPNRFAFKLIPNLGFFSFATHPVGILRFAALSGSGFPATDEHWFKQLIGVSALPDVYLCVQHGSTKFQTAVVDSNADPVWNNQVFDFVLASESPSQEIRIEAYDSDVGQDDFLGRASVLVRDLVKRGAMDLSLSEAPNNSKPELKIAARWLPLSTDLRDIQNAIIAQRTGIGRPKNCSHLLLTIDVDEAHNLPSNKRPFVKVIVGEQVFQTGPAYDLQDVYSVENPEFERSFPILLLGTIDAGTRIEYKVIDMFSGELMGWAYSTIAEAVAASPTGKTYRFALTKAHRPDANLQIKVKIWAILDKPPVWELLADPNRLSDS</sequence>
<dbReference type="Pfam" id="PF17047">
    <property type="entry name" value="SMP_LBD"/>
    <property type="match status" value="1"/>
</dbReference>
<dbReference type="GO" id="GO:0012505">
    <property type="term" value="C:endomembrane system"/>
    <property type="evidence" value="ECO:0007669"/>
    <property type="project" value="UniProtKB-ARBA"/>
</dbReference>
<reference evidence="13 14" key="1">
    <citation type="journal article" date="2018" name="Mol. Biol. Evol.">
        <title>Analysis of the draft genome of the red seaweed Gracilariopsis chorda provides insights into genome size evolution in Rhodophyta.</title>
        <authorList>
            <person name="Lee J."/>
            <person name="Yang E.C."/>
            <person name="Graf L."/>
            <person name="Yang J.H."/>
            <person name="Qiu H."/>
            <person name="Zel Zion U."/>
            <person name="Chan C.X."/>
            <person name="Stephens T.G."/>
            <person name="Weber A.P.M."/>
            <person name="Boo G.H."/>
            <person name="Boo S.M."/>
            <person name="Kim K.M."/>
            <person name="Shin Y."/>
            <person name="Jung M."/>
            <person name="Lee S.J."/>
            <person name="Yim H.S."/>
            <person name="Lee J.H."/>
            <person name="Bhattacharya D."/>
            <person name="Yoon H.S."/>
        </authorList>
    </citation>
    <scope>NUCLEOTIDE SEQUENCE [LARGE SCALE GENOMIC DNA]</scope>
    <source>
        <strain evidence="13 14">SKKU-2015</strain>
        <tissue evidence="13">Whole body</tissue>
    </source>
</reference>
<name>A0A2V3IH84_9FLOR</name>
<dbReference type="InterPro" id="IPR039010">
    <property type="entry name" value="Synaptotagmin_SMP"/>
</dbReference>
<keyword evidence="6" id="KW-0106">Calcium</keyword>
<dbReference type="GO" id="GO:0008289">
    <property type="term" value="F:lipid binding"/>
    <property type="evidence" value="ECO:0007669"/>
    <property type="project" value="UniProtKB-KW"/>
</dbReference>
<organism evidence="13 14">
    <name type="scientific">Gracilariopsis chorda</name>
    <dbReference type="NCBI Taxonomy" id="448386"/>
    <lineage>
        <taxon>Eukaryota</taxon>
        <taxon>Rhodophyta</taxon>
        <taxon>Florideophyceae</taxon>
        <taxon>Rhodymeniophycidae</taxon>
        <taxon>Gracilariales</taxon>
        <taxon>Gracilariaceae</taxon>
        <taxon>Gracilariopsis</taxon>
    </lineage>
</organism>
<evidence type="ECO:0000256" key="8">
    <source>
        <dbReference type="ARBA" id="ARBA00023055"/>
    </source>
</evidence>
<comment type="caution">
    <text evidence="13">The sequence shown here is derived from an EMBL/GenBank/DDBJ whole genome shotgun (WGS) entry which is preliminary data.</text>
</comment>
<comment type="subcellular location">
    <subcellularLocation>
        <location evidence="1">Membrane</location>
    </subcellularLocation>
</comment>
<evidence type="ECO:0000256" key="2">
    <source>
        <dbReference type="ARBA" id="ARBA00022448"/>
    </source>
</evidence>
<gene>
    <name evidence="13" type="ORF">BWQ96_08847</name>
</gene>